<evidence type="ECO:0000256" key="1">
    <source>
        <dbReference type="SAM" id="Phobius"/>
    </source>
</evidence>
<organism evidence="2">
    <name type="scientific">marine metagenome</name>
    <dbReference type="NCBI Taxonomy" id="408172"/>
    <lineage>
        <taxon>unclassified sequences</taxon>
        <taxon>metagenomes</taxon>
        <taxon>ecological metagenomes</taxon>
    </lineage>
</organism>
<dbReference type="EMBL" id="UINC01037524">
    <property type="protein sequence ID" value="SVB33134.1"/>
    <property type="molecule type" value="Genomic_DNA"/>
</dbReference>
<protein>
    <submittedName>
        <fullName evidence="2">Uncharacterized protein</fullName>
    </submittedName>
</protein>
<gene>
    <name evidence="2" type="ORF">METZ01_LOCUS185988</name>
</gene>
<feature type="transmembrane region" description="Helical" evidence="1">
    <location>
        <begin position="29"/>
        <end position="47"/>
    </location>
</feature>
<evidence type="ECO:0000313" key="2">
    <source>
        <dbReference type="EMBL" id="SVB33134.1"/>
    </source>
</evidence>
<feature type="transmembrane region" description="Helical" evidence="1">
    <location>
        <begin position="67"/>
        <end position="86"/>
    </location>
</feature>
<keyword evidence="1" id="KW-1133">Transmembrane helix</keyword>
<dbReference type="AlphaFoldDB" id="A0A382D526"/>
<keyword evidence="1" id="KW-0812">Transmembrane</keyword>
<feature type="transmembrane region" description="Helical" evidence="1">
    <location>
        <begin position="6"/>
        <end position="22"/>
    </location>
</feature>
<proteinExistence type="predicted"/>
<name>A0A382D526_9ZZZZ</name>
<keyword evidence="1" id="KW-0472">Membrane</keyword>
<sequence length="105" mass="11202">MVFAGSAALTSLFVILAMIGTLNPYHRPVIPVLGASTVILASTYLFARSAGIAADSVALRLTMSEGVLALIDILPLVFLVSTYLFLRASLRKRPEDPLLALLDSE</sequence>
<accession>A0A382D526</accession>
<reference evidence="2" key="1">
    <citation type="submission" date="2018-05" db="EMBL/GenBank/DDBJ databases">
        <authorList>
            <person name="Lanie J.A."/>
            <person name="Ng W.-L."/>
            <person name="Kazmierczak K.M."/>
            <person name="Andrzejewski T.M."/>
            <person name="Davidsen T.M."/>
            <person name="Wayne K.J."/>
            <person name="Tettelin H."/>
            <person name="Glass J.I."/>
            <person name="Rusch D."/>
            <person name="Podicherti R."/>
            <person name="Tsui H.-C.T."/>
            <person name="Winkler M.E."/>
        </authorList>
    </citation>
    <scope>NUCLEOTIDE SEQUENCE</scope>
</reference>